<dbReference type="PATRIC" id="fig|1423778.4.peg.520"/>
<name>A0A0R1RRU4_9LACO</name>
<gene>
    <name evidence="1" type="ORF">FC70_GL000497</name>
</gene>
<protein>
    <submittedName>
        <fullName evidence="1">Uncharacterized protein</fullName>
    </submittedName>
</protein>
<evidence type="ECO:0000313" key="1">
    <source>
        <dbReference type="EMBL" id="KRL55912.1"/>
    </source>
</evidence>
<organism evidence="1 2">
    <name type="scientific">Paucilactobacillus oligofermentans DSM 15707 = LMG 22743</name>
    <dbReference type="NCBI Taxonomy" id="1423778"/>
    <lineage>
        <taxon>Bacteria</taxon>
        <taxon>Bacillati</taxon>
        <taxon>Bacillota</taxon>
        <taxon>Bacilli</taxon>
        <taxon>Lactobacillales</taxon>
        <taxon>Lactobacillaceae</taxon>
        <taxon>Paucilactobacillus</taxon>
    </lineage>
</organism>
<comment type="caution">
    <text evidence="1">The sequence shown here is derived from an EMBL/GenBank/DDBJ whole genome shotgun (WGS) entry which is preliminary data.</text>
</comment>
<reference evidence="1 2" key="1">
    <citation type="journal article" date="2015" name="Genome Announc.">
        <title>Expanding the biotechnology potential of lactobacilli through comparative genomics of 213 strains and associated genera.</title>
        <authorList>
            <person name="Sun Z."/>
            <person name="Harris H.M."/>
            <person name="McCann A."/>
            <person name="Guo C."/>
            <person name="Argimon S."/>
            <person name="Zhang W."/>
            <person name="Yang X."/>
            <person name="Jeffery I.B."/>
            <person name="Cooney J.C."/>
            <person name="Kagawa T.F."/>
            <person name="Liu W."/>
            <person name="Song Y."/>
            <person name="Salvetti E."/>
            <person name="Wrobel A."/>
            <person name="Rasinkangas P."/>
            <person name="Parkhill J."/>
            <person name="Rea M.C."/>
            <person name="O'Sullivan O."/>
            <person name="Ritari J."/>
            <person name="Douillard F.P."/>
            <person name="Paul Ross R."/>
            <person name="Yang R."/>
            <person name="Briner A.E."/>
            <person name="Felis G.E."/>
            <person name="de Vos W.M."/>
            <person name="Barrangou R."/>
            <person name="Klaenhammer T.R."/>
            <person name="Caufield P.W."/>
            <person name="Cui Y."/>
            <person name="Zhang H."/>
            <person name="O'Toole P.W."/>
        </authorList>
    </citation>
    <scope>NUCLEOTIDE SEQUENCE [LARGE SCALE GENOMIC DNA]</scope>
    <source>
        <strain evidence="1 2">DSM 15707</strain>
    </source>
</reference>
<evidence type="ECO:0000313" key="2">
    <source>
        <dbReference type="Proteomes" id="UP000051697"/>
    </source>
</evidence>
<sequence length="218" mass="25240">MEVDGAKVDNPNICMHCHNTGEQKILFSFKTGGIHDDYYGVMLSYCYYCQSTSFHYLARSDEDYSFYFIEKSIPELEDNTELSDYIRKTFPSFSKIYSQSQVAEEEGLDLISGMGYRKAVEFLVSDYLINFQKDDPSITETWISSPLTSLNNKIQKLNDENLKALSTAITWIGNDETHYSKRNPDYDISEMKKFINALLAMIEYNRSIEDAKNFINRS</sequence>
<dbReference type="AlphaFoldDB" id="A0A0R1RRU4"/>
<proteinExistence type="predicted"/>
<dbReference type="EMBL" id="AZFE01000030">
    <property type="protein sequence ID" value="KRL55912.1"/>
    <property type="molecule type" value="Genomic_DNA"/>
</dbReference>
<dbReference type="Proteomes" id="UP000051697">
    <property type="component" value="Unassembled WGS sequence"/>
</dbReference>
<accession>A0A0R1RRU4</accession>
<keyword evidence="2" id="KW-1185">Reference proteome</keyword>